<evidence type="ECO:0000313" key="2">
    <source>
        <dbReference type="EMBL" id="KAF2767543.1"/>
    </source>
</evidence>
<proteinExistence type="predicted"/>
<evidence type="ECO:0000313" key="3">
    <source>
        <dbReference type="Proteomes" id="UP000799436"/>
    </source>
</evidence>
<reference evidence="2" key="1">
    <citation type="journal article" date="2020" name="Stud. Mycol.">
        <title>101 Dothideomycetes genomes: a test case for predicting lifestyles and emergence of pathogens.</title>
        <authorList>
            <person name="Haridas S."/>
            <person name="Albert R."/>
            <person name="Binder M."/>
            <person name="Bloem J."/>
            <person name="Labutti K."/>
            <person name="Salamov A."/>
            <person name="Andreopoulos B."/>
            <person name="Baker S."/>
            <person name="Barry K."/>
            <person name="Bills G."/>
            <person name="Bluhm B."/>
            <person name="Cannon C."/>
            <person name="Castanera R."/>
            <person name="Culley D."/>
            <person name="Daum C."/>
            <person name="Ezra D."/>
            <person name="Gonzalez J."/>
            <person name="Henrissat B."/>
            <person name="Kuo A."/>
            <person name="Liang C."/>
            <person name="Lipzen A."/>
            <person name="Lutzoni F."/>
            <person name="Magnuson J."/>
            <person name="Mondo S."/>
            <person name="Nolan M."/>
            <person name="Ohm R."/>
            <person name="Pangilinan J."/>
            <person name="Park H.-J."/>
            <person name="Ramirez L."/>
            <person name="Alfaro M."/>
            <person name="Sun H."/>
            <person name="Tritt A."/>
            <person name="Yoshinaga Y."/>
            <person name="Zwiers L.-H."/>
            <person name="Turgeon B."/>
            <person name="Goodwin S."/>
            <person name="Spatafora J."/>
            <person name="Crous P."/>
            <person name="Grigoriev I."/>
        </authorList>
    </citation>
    <scope>NUCLEOTIDE SEQUENCE</scope>
    <source>
        <strain evidence="2">CBS 116005</strain>
    </source>
</reference>
<feature type="compositionally biased region" description="Polar residues" evidence="1">
    <location>
        <begin position="581"/>
        <end position="593"/>
    </location>
</feature>
<feature type="compositionally biased region" description="Low complexity" evidence="1">
    <location>
        <begin position="126"/>
        <end position="135"/>
    </location>
</feature>
<feature type="compositionally biased region" description="Low complexity" evidence="1">
    <location>
        <begin position="419"/>
        <end position="439"/>
    </location>
</feature>
<feature type="compositionally biased region" description="Basic and acidic residues" evidence="1">
    <location>
        <begin position="181"/>
        <end position="190"/>
    </location>
</feature>
<feature type="compositionally biased region" description="Polar residues" evidence="1">
    <location>
        <begin position="274"/>
        <end position="283"/>
    </location>
</feature>
<keyword evidence="3" id="KW-1185">Reference proteome</keyword>
<feature type="compositionally biased region" description="Polar residues" evidence="1">
    <location>
        <begin position="352"/>
        <end position="365"/>
    </location>
</feature>
<feature type="compositionally biased region" description="Basic residues" evidence="1">
    <location>
        <begin position="191"/>
        <end position="206"/>
    </location>
</feature>
<evidence type="ECO:0000256" key="1">
    <source>
        <dbReference type="SAM" id="MobiDB-lite"/>
    </source>
</evidence>
<feature type="compositionally biased region" description="Basic residues" evidence="1">
    <location>
        <begin position="108"/>
        <end position="121"/>
    </location>
</feature>
<protein>
    <submittedName>
        <fullName evidence="2">Uncharacterized protein</fullName>
    </submittedName>
</protein>
<feature type="compositionally biased region" description="Basic and acidic residues" evidence="1">
    <location>
        <begin position="594"/>
        <end position="607"/>
    </location>
</feature>
<dbReference type="EMBL" id="ML995855">
    <property type="protein sequence ID" value="KAF2767543.1"/>
    <property type="molecule type" value="Genomic_DNA"/>
</dbReference>
<name>A0A6G1L3N5_9PEZI</name>
<feature type="region of interest" description="Disordered" evidence="1">
    <location>
        <begin position="581"/>
        <end position="645"/>
    </location>
</feature>
<feature type="compositionally biased region" description="Low complexity" evidence="1">
    <location>
        <begin position="303"/>
        <end position="323"/>
    </location>
</feature>
<feature type="compositionally biased region" description="Polar residues" evidence="1">
    <location>
        <begin position="397"/>
        <end position="406"/>
    </location>
</feature>
<feature type="region of interest" description="Disordered" evidence="1">
    <location>
        <begin position="510"/>
        <end position="539"/>
    </location>
</feature>
<dbReference type="AlphaFoldDB" id="A0A6G1L3N5"/>
<organism evidence="2 3">
    <name type="scientific">Teratosphaeria nubilosa</name>
    <dbReference type="NCBI Taxonomy" id="161662"/>
    <lineage>
        <taxon>Eukaryota</taxon>
        <taxon>Fungi</taxon>
        <taxon>Dikarya</taxon>
        <taxon>Ascomycota</taxon>
        <taxon>Pezizomycotina</taxon>
        <taxon>Dothideomycetes</taxon>
        <taxon>Dothideomycetidae</taxon>
        <taxon>Mycosphaerellales</taxon>
        <taxon>Teratosphaeriaceae</taxon>
        <taxon>Teratosphaeria</taxon>
    </lineage>
</organism>
<dbReference type="Proteomes" id="UP000799436">
    <property type="component" value="Unassembled WGS sequence"/>
</dbReference>
<accession>A0A6G1L3N5</accession>
<feature type="compositionally biased region" description="Polar residues" evidence="1">
    <location>
        <begin position="616"/>
        <end position="625"/>
    </location>
</feature>
<gene>
    <name evidence="2" type="ORF">EJ03DRAFT_353028</name>
</gene>
<feature type="compositionally biased region" description="Basic and acidic residues" evidence="1">
    <location>
        <begin position="479"/>
        <end position="493"/>
    </location>
</feature>
<feature type="region of interest" description="Disordered" evidence="1">
    <location>
        <begin position="87"/>
        <end position="456"/>
    </location>
</feature>
<feature type="compositionally biased region" description="Basic and acidic residues" evidence="1">
    <location>
        <begin position="382"/>
        <end position="393"/>
    </location>
</feature>
<sequence length="669" mass="74005">MKAVKNALKALWPFRQENEVPEDLVRCLLSLRTAEQQYAYDQDYKQTFGKRPEYSRRSIERLEECIPGYVYKGDVKTKVVRESATYPDWTTPHGEFRNRPEKYGNVSHKLRQPRPRKRHVGRPAQKSESQSKSSQNYSWTKKANESKSRPSSHGQADARRCRRVRTDDAPTDASSESSGSSDRRVQDFRQRHQGVHAKGSAPHKRQNAPSQSAGIPQAPPQALAQAQQQQHAPNRYVEAPQAPAQAQQHYIPAQQQDAPQQYAFPPTDAGFGQPQRNLSQLSLRDQDNRTPRASAKSLMPSLSDPAAARSAQPAASQAVSDSSLGEPDVNPSYSSHADSDRYRSAASRARSNAQICTSTAASPESSLGAPNFEPSNASGRSSQHERSRPDSGHAIKSTASSASSLGEPNLEPSDHTSGRSSQRSKVTYSSSSSRLSTSTAVPDGENYFEEPTAAAPPLECNTFDHIRRKAPRAPSVDSQRNERGTQAYYDHKLEKRHRQWDENIGAIEGARGTRAPPSVWSETSRHTAGGGPREHDYGQGQRYRVAPRDAISHAGVLPFRERSWHKTARSNADATVYTQYGTATTPSVAPSNDPTERGSEWWERGGVEADPGAYAQSATASNRTYETGDDPSCWSGCSKQDEQERLAEKERIAKLKQRYREANAPDGQF</sequence>
<feature type="compositionally biased region" description="Basic and acidic residues" evidence="1">
    <location>
        <begin position="156"/>
        <end position="168"/>
    </location>
</feature>
<feature type="compositionally biased region" description="Low complexity" evidence="1">
    <location>
        <begin position="220"/>
        <end position="266"/>
    </location>
</feature>
<feature type="region of interest" description="Disordered" evidence="1">
    <location>
        <begin position="470"/>
        <end position="494"/>
    </location>
</feature>